<dbReference type="InterPro" id="IPR040559">
    <property type="entry name" value="CdiA_C"/>
</dbReference>
<keyword evidence="3" id="KW-1185">Reference proteome</keyword>
<proteinExistence type="predicted"/>
<dbReference type="Pfam" id="PF18451">
    <property type="entry name" value="CdiA_C"/>
    <property type="match status" value="1"/>
</dbReference>
<dbReference type="AlphaFoldDB" id="A0A6I8M5S1"/>
<reference evidence="2 3" key="1">
    <citation type="submission" date="2019-09" db="EMBL/GenBank/DDBJ databases">
        <authorList>
            <person name="Leyn A S."/>
        </authorList>
    </citation>
    <scope>NUCLEOTIDE SEQUENCE [LARGE SCALE GENOMIC DNA]</scope>
    <source>
        <strain evidence="2">AA231_1</strain>
    </source>
</reference>
<feature type="domain" description="tRNA nuclease CdiA C-terminal" evidence="1">
    <location>
        <begin position="385"/>
        <end position="464"/>
    </location>
</feature>
<evidence type="ECO:0000259" key="1">
    <source>
        <dbReference type="Pfam" id="PF18451"/>
    </source>
</evidence>
<evidence type="ECO:0000313" key="3">
    <source>
        <dbReference type="Proteomes" id="UP000399805"/>
    </source>
</evidence>
<dbReference type="Gene3D" id="3.40.1350.120">
    <property type="match status" value="1"/>
</dbReference>
<protein>
    <recommendedName>
        <fullName evidence="1">tRNA nuclease CdiA C-terminal domain-containing protein</fullName>
    </recommendedName>
</protein>
<dbReference type="Proteomes" id="UP000399805">
    <property type="component" value="Unassembled WGS sequence"/>
</dbReference>
<dbReference type="EMBL" id="CABVGP010000003">
    <property type="protein sequence ID" value="VVJ24135.1"/>
    <property type="molecule type" value="Genomic_DNA"/>
</dbReference>
<sequence>MARIDDGGAPQGVVDVTPEDFHVVALGLAEGQEQVHQIRLKLFTALDGNAGAAGAGDGAEAFERGYQSAMHTLVAAFFRAYDVLGSVAAGIDQAGLNHWTADNSSHPQPGPAPWTPLLPPKAGGSPAWPGLLGPEEWWLPHGIGRYAPNADTGKLTNIQLAFEQAGDAVQALAADLKNSMFELVENNDSADIDALNDFWDRLAGGHDTAIFFVLPQFLRKLSTAFADFRVWVVDTRQRIEDSVRDVIDGAGLGLAIAGIVSILTEGAFDVLVGAAELLGIDVIGVLAGPIAELSAGAVATLEGAEVLGAVAGGVTAMAMAVERTPEPNIEQADTTKLGEELGERTGVIDQSESTFNQAERKIAERLAGEGHDVKALKPSTEPGVRTPDALLDGTPTEFKTIEATDPGSTKVMRVLDDSARKGGQAREIVVDAEGTSLTREAALEGVQRFKGLRKDAYDKIIIWGDGWTIVAP</sequence>
<name>A0A6I8M5S1_9PSEU</name>
<organism evidence="2 3">
    <name type="scientific">Amycolatopsis camponoti</name>
    <dbReference type="NCBI Taxonomy" id="2606593"/>
    <lineage>
        <taxon>Bacteria</taxon>
        <taxon>Bacillati</taxon>
        <taxon>Actinomycetota</taxon>
        <taxon>Actinomycetes</taxon>
        <taxon>Pseudonocardiales</taxon>
        <taxon>Pseudonocardiaceae</taxon>
        <taxon>Amycolatopsis</taxon>
    </lineage>
</organism>
<gene>
    <name evidence="2" type="ORF">AA23TX_09009</name>
</gene>
<accession>A0A6I8M5S1</accession>
<evidence type="ECO:0000313" key="2">
    <source>
        <dbReference type="EMBL" id="VVJ24135.1"/>
    </source>
</evidence>